<evidence type="ECO:0000256" key="2">
    <source>
        <dbReference type="ARBA" id="ARBA00022763"/>
    </source>
</evidence>
<dbReference type="OrthoDB" id="5293449at2"/>
<keyword evidence="8" id="KW-0378">Hydrolase</keyword>
<keyword evidence="4 6" id="KW-0233">DNA recombination</keyword>
<dbReference type="GO" id="GO:0005524">
    <property type="term" value="F:ATP binding"/>
    <property type="evidence" value="ECO:0007669"/>
    <property type="project" value="InterPro"/>
</dbReference>
<dbReference type="SUPFAM" id="SSF50249">
    <property type="entry name" value="Nucleic acid-binding proteins"/>
    <property type="match status" value="1"/>
</dbReference>
<organism evidence="8 11">
    <name type="scientific">Pediococcus damnosus</name>
    <dbReference type="NCBI Taxonomy" id="51663"/>
    <lineage>
        <taxon>Bacteria</taxon>
        <taxon>Bacillati</taxon>
        <taxon>Bacillota</taxon>
        <taxon>Bacilli</taxon>
        <taxon>Lactobacillales</taxon>
        <taxon>Lactobacillaceae</taxon>
        <taxon>Pediococcus</taxon>
    </lineage>
</organism>
<dbReference type="Proteomes" id="UP000076405">
    <property type="component" value="Chromosome"/>
</dbReference>
<dbReference type="GO" id="GO:0000400">
    <property type="term" value="F:four-way junction DNA binding"/>
    <property type="evidence" value="ECO:0007669"/>
    <property type="project" value="UniProtKB-UniRule"/>
</dbReference>
<accession>A0A0R2HUG8</accession>
<dbReference type="Gene3D" id="1.10.150.20">
    <property type="entry name" value="5' to 3' exonuclease, C-terminal subdomain"/>
    <property type="match status" value="1"/>
</dbReference>
<evidence type="ECO:0000256" key="4">
    <source>
        <dbReference type="ARBA" id="ARBA00023172"/>
    </source>
</evidence>
<comment type="domain">
    <text evidence="6">Has three domains with a flexible linker between the domains II and III and assumes an 'L' shape. Domain III is highly mobile and contacts RuvB.</text>
</comment>
<evidence type="ECO:0000313" key="11">
    <source>
        <dbReference type="Proteomes" id="UP000076405"/>
    </source>
</evidence>
<dbReference type="Pfam" id="PF07499">
    <property type="entry name" value="RuvA_C"/>
    <property type="match status" value="1"/>
</dbReference>
<evidence type="ECO:0000259" key="7">
    <source>
        <dbReference type="SMART" id="SM00278"/>
    </source>
</evidence>
<gene>
    <name evidence="6" type="primary">ruvA</name>
    <name evidence="8" type="ORF">ADU70_0923</name>
    <name evidence="9" type="ORF">ADU72_1793</name>
</gene>
<dbReference type="Gene3D" id="2.40.50.140">
    <property type="entry name" value="Nucleic acid-binding proteins"/>
    <property type="match status" value="1"/>
</dbReference>
<dbReference type="InterPro" id="IPR000085">
    <property type="entry name" value="RuvA"/>
</dbReference>
<reference evidence="10 11" key="1">
    <citation type="journal article" date="2016" name="PLoS ONE">
        <title>The Identification of Novel Diagnostic Marker Genes for the Detection of Beer Spoiling Pediococcus damnosus Strains Using the BlAst Diagnostic Gene findEr.</title>
        <authorList>
            <person name="Behr J."/>
            <person name="Geissler A.J."/>
            <person name="Schmid J."/>
            <person name="Zehe A."/>
            <person name="Vogel R.F."/>
        </authorList>
    </citation>
    <scope>NUCLEOTIDE SEQUENCE [LARGE SCALE GENOMIC DNA]</scope>
    <source>
        <strain evidence="8 11">TMW 2.1533</strain>
        <strain evidence="9 10">TMW 2.1535</strain>
    </source>
</reference>
<keyword evidence="8" id="KW-0067">ATP-binding</keyword>
<dbReference type="InterPro" id="IPR036267">
    <property type="entry name" value="RuvA_C_sf"/>
</dbReference>
<comment type="similarity">
    <text evidence="6">Belongs to the RuvA family.</text>
</comment>
<dbReference type="InterPro" id="IPR013849">
    <property type="entry name" value="DNA_helicase_Holl-junc_RuvA_I"/>
</dbReference>
<keyword evidence="10" id="KW-1185">Reference proteome</keyword>
<dbReference type="Pfam" id="PF14520">
    <property type="entry name" value="HHH_5"/>
    <property type="match status" value="1"/>
</dbReference>
<comment type="function">
    <text evidence="6">The RuvA-RuvB-RuvC complex processes Holliday junction (HJ) DNA during genetic recombination and DNA repair, while the RuvA-RuvB complex plays an important role in the rescue of blocked DNA replication forks via replication fork reversal (RFR). RuvA specifically binds to HJ cruciform DNA, conferring on it an open structure. The RuvB hexamer acts as an ATP-dependent pump, pulling dsDNA into and through the RuvAB complex. HJ branch migration allows RuvC to scan DNA until it finds its consensus sequence, where it cleaves and resolves the cruciform DNA.</text>
</comment>
<dbReference type="SUPFAM" id="SSF46929">
    <property type="entry name" value="DNA helicase RuvA subunit, C-terminal domain"/>
    <property type="match status" value="1"/>
</dbReference>
<protein>
    <recommendedName>
        <fullName evidence="6">Holliday junction branch migration complex subunit RuvA</fullName>
    </recommendedName>
</protein>
<keyword evidence="8" id="KW-0547">Nucleotide-binding</keyword>
<dbReference type="AlphaFoldDB" id="A0A0R2HUG8"/>
<evidence type="ECO:0000256" key="5">
    <source>
        <dbReference type="ARBA" id="ARBA00023204"/>
    </source>
</evidence>
<dbReference type="EMBL" id="CP012275">
    <property type="protein sequence ID" value="AMV62417.1"/>
    <property type="molecule type" value="Genomic_DNA"/>
</dbReference>
<sequence>MYEYLIGYVTQITPEFLVLEVQGVGYKLFVGNPYRYEINKKKLVKIFVHEAVSETEISLYGLYDAEDKELFEKLILVKGIGPKSALAILANEDHSGLVDAINHDDVAYLKKFPKIGPKAAQQIILDLKGKMNLFSDNPTEPVVKPASNRNLADALDALSALGYSTKVIAKIKPELEDQESMTTDHYLSYGLKLLMKK</sequence>
<name>A0A0R2HUG8_9LACO</name>
<dbReference type="EMBL" id="CP012288">
    <property type="protein sequence ID" value="AMV67718.1"/>
    <property type="molecule type" value="Genomic_DNA"/>
</dbReference>
<dbReference type="GO" id="GO:0009379">
    <property type="term" value="C:Holliday junction helicase complex"/>
    <property type="evidence" value="ECO:0007669"/>
    <property type="project" value="InterPro"/>
</dbReference>
<keyword evidence="5 6" id="KW-0234">DNA repair</keyword>
<dbReference type="InterPro" id="IPR010994">
    <property type="entry name" value="RuvA_2-like"/>
</dbReference>
<comment type="caution">
    <text evidence="6">Lacks conserved residue(s) required for the propagation of feature annotation.</text>
</comment>
<evidence type="ECO:0000313" key="8">
    <source>
        <dbReference type="EMBL" id="AMV62417.1"/>
    </source>
</evidence>
<evidence type="ECO:0000313" key="10">
    <source>
        <dbReference type="Proteomes" id="UP000076244"/>
    </source>
</evidence>
<dbReference type="Proteomes" id="UP000076244">
    <property type="component" value="Chromosome"/>
</dbReference>
<feature type="domain" description="Helix-hairpin-helix DNA-binding motif class 1" evidence="7">
    <location>
        <begin position="72"/>
        <end position="91"/>
    </location>
</feature>
<dbReference type="InterPro" id="IPR012340">
    <property type="entry name" value="NA-bd_OB-fold"/>
</dbReference>
<dbReference type="NCBIfam" id="TIGR00084">
    <property type="entry name" value="ruvA"/>
    <property type="match status" value="1"/>
</dbReference>
<dbReference type="RefSeq" id="WP_046870909.1">
    <property type="nucleotide sequence ID" value="NZ_BAAAXI010000182.1"/>
</dbReference>
<evidence type="ECO:0000313" key="9">
    <source>
        <dbReference type="EMBL" id="AMV67718.1"/>
    </source>
</evidence>
<dbReference type="GO" id="GO:0048476">
    <property type="term" value="C:Holliday junction resolvase complex"/>
    <property type="evidence" value="ECO:0007669"/>
    <property type="project" value="UniProtKB-UniRule"/>
</dbReference>
<comment type="subcellular location">
    <subcellularLocation>
        <location evidence="6">Cytoplasm</location>
    </subcellularLocation>
</comment>
<evidence type="ECO:0000256" key="1">
    <source>
        <dbReference type="ARBA" id="ARBA00022490"/>
    </source>
</evidence>
<dbReference type="SMART" id="SM00278">
    <property type="entry name" value="HhH1"/>
    <property type="match status" value="2"/>
</dbReference>
<feature type="domain" description="Helix-hairpin-helix DNA-binding motif class 1" evidence="7">
    <location>
        <begin position="107"/>
        <end position="126"/>
    </location>
</feature>
<dbReference type="KEGG" id="pdm:ADU72_1793"/>
<dbReference type="SUPFAM" id="SSF47781">
    <property type="entry name" value="RuvA domain 2-like"/>
    <property type="match status" value="1"/>
</dbReference>
<comment type="subunit">
    <text evidence="6">Homotetramer. Forms an RuvA(8)-RuvB(12)-Holliday junction (HJ) complex. HJ DNA is sandwiched between 2 RuvA tetramers; dsDNA enters through RuvA and exits via RuvB. An RuvB hexamer assembles on each DNA strand where it exits the tetramer. Each RuvB hexamer is contacted by two RuvA subunits (via domain III) on 2 adjacent RuvB subunits; this complex drives branch migration. In the full resolvosome a probable DNA-RuvA(4)-RuvB(12)-RuvC(2) complex forms which resolves the HJ.</text>
</comment>
<evidence type="ECO:0000256" key="3">
    <source>
        <dbReference type="ARBA" id="ARBA00023125"/>
    </source>
</evidence>
<dbReference type="GO" id="GO:0005737">
    <property type="term" value="C:cytoplasm"/>
    <property type="evidence" value="ECO:0007669"/>
    <property type="project" value="UniProtKB-SubCell"/>
</dbReference>
<dbReference type="GO" id="GO:0006310">
    <property type="term" value="P:DNA recombination"/>
    <property type="evidence" value="ECO:0007669"/>
    <property type="project" value="UniProtKB-UniRule"/>
</dbReference>
<keyword evidence="3 6" id="KW-0238">DNA-binding</keyword>
<dbReference type="InterPro" id="IPR011114">
    <property type="entry name" value="RuvA_C"/>
</dbReference>
<proteinExistence type="inferred from homology"/>
<dbReference type="InterPro" id="IPR003583">
    <property type="entry name" value="Hlx-hairpin-Hlx_DNA-bd_motif"/>
</dbReference>
<dbReference type="Pfam" id="PF01330">
    <property type="entry name" value="RuvA_N"/>
    <property type="match status" value="1"/>
</dbReference>
<evidence type="ECO:0000256" key="6">
    <source>
        <dbReference type="HAMAP-Rule" id="MF_00031"/>
    </source>
</evidence>
<dbReference type="GO" id="GO:0009378">
    <property type="term" value="F:four-way junction helicase activity"/>
    <property type="evidence" value="ECO:0007669"/>
    <property type="project" value="InterPro"/>
</dbReference>
<keyword evidence="8" id="KW-0347">Helicase</keyword>
<feature type="region of interest" description="Domain III" evidence="6">
    <location>
        <begin position="146"/>
        <end position="197"/>
    </location>
</feature>
<keyword evidence="2 6" id="KW-0227">DNA damage</keyword>
<feature type="region of interest" description="Domain II" evidence="6">
    <location>
        <begin position="64"/>
        <end position="141"/>
    </location>
</feature>
<dbReference type="GO" id="GO:0006281">
    <property type="term" value="P:DNA repair"/>
    <property type="evidence" value="ECO:0007669"/>
    <property type="project" value="UniProtKB-UniRule"/>
</dbReference>
<dbReference type="HAMAP" id="MF_00031">
    <property type="entry name" value="DNA_HJ_migration_RuvA"/>
    <property type="match status" value="1"/>
</dbReference>
<keyword evidence="1 6" id="KW-0963">Cytoplasm</keyword>